<feature type="domain" description="CCHC-type" evidence="7">
    <location>
        <begin position="543"/>
        <end position="558"/>
    </location>
</feature>
<dbReference type="InterPro" id="IPR012337">
    <property type="entry name" value="RNaseH-like_sf"/>
</dbReference>
<feature type="non-terminal residue" evidence="9">
    <location>
        <position position="1"/>
    </location>
</feature>
<proteinExistence type="predicted"/>
<feature type="coiled-coil region" evidence="5">
    <location>
        <begin position="484"/>
        <end position="511"/>
    </location>
</feature>
<dbReference type="PANTHER" id="PTHR42648">
    <property type="entry name" value="TRANSPOSASE, PUTATIVE-RELATED"/>
    <property type="match status" value="1"/>
</dbReference>
<dbReference type="PROSITE" id="PS50158">
    <property type="entry name" value="ZF_CCHC"/>
    <property type="match status" value="2"/>
</dbReference>
<evidence type="ECO:0000313" key="9">
    <source>
        <dbReference type="EMBL" id="GEU65972.1"/>
    </source>
</evidence>
<dbReference type="GO" id="GO:0008233">
    <property type="term" value="F:peptidase activity"/>
    <property type="evidence" value="ECO:0007669"/>
    <property type="project" value="UniProtKB-KW"/>
</dbReference>
<feature type="compositionally biased region" description="Basic and acidic residues" evidence="6">
    <location>
        <begin position="2105"/>
        <end position="2131"/>
    </location>
</feature>
<dbReference type="Pfam" id="PF22936">
    <property type="entry name" value="Pol_BBD"/>
    <property type="match status" value="1"/>
</dbReference>
<evidence type="ECO:0000256" key="2">
    <source>
        <dbReference type="ARBA" id="ARBA00022723"/>
    </source>
</evidence>
<dbReference type="GO" id="GO:0006508">
    <property type="term" value="P:proteolysis"/>
    <property type="evidence" value="ECO:0007669"/>
    <property type="project" value="UniProtKB-KW"/>
</dbReference>
<dbReference type="GO" id="GO:0015074">
    <property type="term" value="P:DNA integration"/>
    <property type="evidence" value="ECO:0007669"/>
    <property type="project" value="UniProtKB-KW"/>
</dbReference>
<feature type="domain" description="CCHC-type" evidence="7">
    <location>
        <begin position="118"/>
        <end position="133"/>
    </location>
</feature>
<feature type="compositionally biased region" description="Polar residues" evidence="6">
    <location>
        <begin position="1101"/>
        <end position="1125"/>
    </location>
</feature>
<keyword evidence="4" id="KW-0862">Zinc</keyword>
<protein>
    <recommendedName>
        <fullName evidence="10">Retrovirus-related Pol polyprotein from transposon TNT 1-94</fullName>
    </recommendedName>
</protein>
<sequence>ALHPKWRAQVTAIEESKDLTSLSLDELIGNLKVHEVIIKKDSKIVKAKGERRSLALKAKKESIDEEYLTSRSEDKEYAMAVRDFKKFFKRKERFVRQTRNDKKTFQRSRDDKNGKSDRKCFRCGDPNHVIRECLKPPKDMNQREFVEGSWSDTGEEDNEKAKDETCLVAQASNEVCSKTSYFNDDICWVDDITFDSEYYDFHKLSLKTIFKNKQLKNAKRKLEKELVTFSEHDSEITKDVQVIDRGKTSYELLRGRKPALDYFRVFESKCFILNTKDYLTKFNPKSFEGVFLGYSQNSKAYIILNKHTIKIKESLNVTFDEAHPPSKTSPLVDDDLDEEEAIKVTEKKNLENDTEDETARRVDGLIKFPEHTTVETPINMSPENKAHFKTEKEAIHLIFTGIGDEIYSTVDACQTAQEMWEAIERESMESYYTRFYKLINELIRNNLTVTTMLVNVQFLQQLQPEWSRFVTIVKQQHKLDEVSYHKLFDILKQYQNEVNELRVKRLARNANLLALFRNQRVVNVAGAREKVGSLVVQQSGIQCFNCREYGHFAKECRKPKRVKDSAYHKEKMLLCKQAEQGVPLQAEQYDWLEDTDEEVDEQELEAHYSYMAKIQEVPTADSGIDTKPVEQVQNDANYNVFANELQHSKQSESVTNTCLVETDDSNVIPDSPDMCEDHIQNEQNGIKSDDERVALANLITNLKIDVDKNKKIQKQLKKANTTLAQELKECKAILAETIKSLRESISVGDIFLVALQTKQTEFKKYKAFNECTIDYDKLERKLNVALGQLAQKDTVIKEGLKTKAYELSVVKEKHDDLMKHSLLTKSHYEGLVKQKTKVITDLKLREEHDIEKMLSMEKQLKFLNKIMYKRSQSIQSIHMMAPKEIDELESDKCEFSGMYDVILQECVSKDVMCSYLQSLSNLDALAELQCLYLHKVKECVCLAQKLSKQTESVSKKVHTKLLQRFAKVEKHSISLEIALQNCKEQNIAISELKKLIEKGKGKYVDTKFDRPSVVRQPNAQRIPKPSVLGKPAPFSNSLKRIYFPKTKSVPKANVSEGLSKPVTTQTLPQTAKKAVSNTNVLKPGMYRIDNRYTHTRAPQLPQTVRNTNPRVSTSTGVNHNTNVSRPQLKRNQSRDKVMPNNSQVKVKKTQVEVHPRIPSVSNKIKSVTACKDSLNSKTLIANAICATCNRCLVDSNHFACVTKMLNDVHARTKKPTVVPISTRKPKSQANKSVATSQKEKVVSKPTSQKPQSYLRVLYENTSKAWKWWIERQSPSGYKWVPKTKKQWVPKPKMKWVPKAKNDQVKKRVSFSVDNASRITNVLKHTNSLGSSLSTVHRLLTLLQIVQLILFVVDSGCTKHMTGNLKLLCNFVEKFLGTVCFGNDKFAPILGYGDLIQGNVTINRVYYVEGLNHNLFLVGQFCDADLEVAFRKSTCFVRDLQGSDLLTGNHGSDLYTISLHESTSSTPLCLMAKASPTQAWLWHPRLSHLNFDYINLLLKKDIVIGLPKLKYVKDQLCSSCELSKAKRSSFKSKTVPSSKGRLNLLHTDLCGPMRVASINGKKYILVIVDDYLRYTWTLFLRSKDETPEVLKEFLTMIQRYLQALVITVRTNRGTEFLNKTLNAFFKEEGIEHQTSTARTPEQNAPSTPTNVHAEENNNDQVEEGEHVQDDEFTNLFCIQTQEVVESSSHNIEQVRGNPSRPVQTRRQLATDPEMCMYALTVSTSEPKNIKEAMADFAWIEAMHEELHQFDRLQVWELVDKPFSKTVIKLKWLWKNKKDEDQTMIRNKARLVAKGYAQEEGMDFEESFTPVARLEAIRIFIAYAAHKYFTIYQRDVKMAFLNGPLKEEVYVAQPDGFVDPDHPEKVYRLRKALYRLKQDPKAWYDELSKFLTSKGFTKDLSGNPVDQTDYHSKIGSLMYLTSSRPDIAQAGSSFELTAFSDADHAECIDSRKITSGGHSASSDKLVSWMSKKQNCIAMSSAEVEYVALFMRCAQVMWMRTQLQDYGFNYNKIPLYLKMEILLEPASNKLLVGIVFILYNRKPKVNATELKDSSLHVYAQTTKTYQASRFKNLESSNIKTKTSVNSDKQDLPQRFQVYQGRLLASFQDDAKDEHGRQDTKSQGGKDDQDKRIKI</sequence>
<feature type="coiled-coil region" evidence="5">
    <location>
        <begin position="709"/>
        <end position="736"/>
    </location>
</feature>
<accession>A0A6L2M068</accession>
<dbReference type="InterPro" id="IPR039537">
    <property type="entry name" value="Retrotran_Ty1/copia-like"/>
</dbReference>
<feature type="region of interest" description="Disordered" evidence="6">
    <location>
        <begin position="99"/>
        <end position="118"/>
    </location>
</feature>
<feature type="compositionally biased region" description="Polar residues" evidence="6">
    <location>
        <begin position="1631"/>
        <end position="1649"/>
    </location>
</feature>
<dbReference type="PROSITE" id="PS50994">
    <property type="entry name" value="INTEGRASE"/>
    <property type="match status" value="1"/>
</dbReference>
<evidence type="ECO:0000256" key="5">
    <source>
        <dbReference type="SAM" id="Coils"/>
    </source>
</evidence>
<keyword evidence="4" id="KW-0863">Zinc-finger</keyword>
<dbReference type="SUPFAM" id="SSF53098">
    <property type="entry name" value="Ribonuclease H-like"/>
    <property type="match status" value="1"/>
</dbReference>
<dbReference type="Pfam" id="PF00665">
    <property type="entry name" value="rve"/>
    <property type="match status" value="1"/>
</dbReference>
<dbReference type="GO" id="GO:0003964">
    <property type="term" value="F:RNA-directed DNA polymerase activity"/>
    <property type="evidence" value="ECO:0007669"/>
    <property type="project" value="UniProtKB-KW"/>
</dbReference>
<dbReference type="InterPro" id="IPR057670">
    <property type="entry name" value="SH3_retrovirus"/>
</dbReference>
<dbReference type="Pfam" id="PF00098">
    <property type="entry name" value="zf-CCHC"/>
    <property type="match status" value="2"/>
</dbReference>
<dbReference type="CDD" id="cd09272">
    <property type="entry name" value="RNase_HI_RT_Ty1"/>
    <property type="match status" value="1"/>
</dbReference>
<dbReference type="InterPro" id="IPR036397">
    <property type="entry name" value="RNaseH_sf"/>
</dbReference>
<name>A0A6L2M068_TANCI</name>
<dbReference type="SMART" id="SM00343">
    <property type="entry name" value="ZnF_C2HC"/>
    <property type="match status" value="2"/>
</dbReference>
<feature type="compositionally biased region" description="Polar residues" evidence="6">
    <location>
        <begin position="1227"/>
        <end position="1236"/>
    </location>
</feature>
<dbReference type="GO" id="GO:0004519">
    <property type="term" value="F:endonuclease activity"/>
    <property type="evidence" value="ECO:0007669"/>
    <property type="project" value="UniProtKB-KW"/>
</dbReference>
<evidence type="ECO:0000256" key="1">
    <source>
        <dbReference type="ARBA" id="ARBA00022670"/>
    </source>
</evidence>
<feature type="region of interest" description="Disordered" evidence="6">
    <location>
        <begin position="1101"/>
        <end position="1141"/>
    </location>
</feature>
<dbReference type="Pfam" id="PF25597">
    <property type="entry name" value="SH3_retrovirus"/>
    <property type="match status" value="1"/>
</dbReference>
<evidence type="ECO:0000256" key="4">
    <source>
        <dbReference type="PROSITE-ProRule" id="PRU00047"/>
    </source>
</evidence>
<dbReference type="GO" id="GO:0008270">
    <property type="term" value="F:zinc ion binding"/>
    <property type="evidence" value="ECO:0007669"/>
    <property type="project" value="UniProtKB-KW"/>
</dbReference>
<keyword evidence="2" id="KW-0479">Metal-binding</keyword>
<dbReference type="GO" id="GO:0006310">
    <property type="term" value="P:DNA recombination"/>
    <property type="evidence" value="ECO:0007669"/>
    <property type="project" value="UniProtKB-KW"/>
</dbReference>
<dbReference type="GO" id="GO:0005524">
    <property type="term" value="F:ATP binding"/>
    <property type="evidence" value="ECO:0007669"/>
    <property type="project" value="UniProtKB-KW"/>
</dbReference>
<dbReference type="SUPFAM" id="SSF57756">
    <property type="entry name" value="Retrovirus zinc finger-like domains"/>
    <property type="match status" value="2"/>
</dbReference>
<evidence type="ECO:0000259" key="8">
    <source>
        <dbReference type="PROSITE" id="PS50994"/>
    </source>
</evidence>
<evidence type="ECO:0008006" key="10">
    <source>
        <dbReference type="Google" id="ProtNLM"/>
    </source>
</evidence>
<dbReference type="GO" id="GO:0003887">
    <property type="term" value="F:DNA-directed DNA polymerase activity"/>
    <property type="evidence" value="ECO:0007669"/>
    <property type="project" value="UniProtKB-KW"/>
</dbReference>
<keyword evidence="1" id="KW-0645">Protease</keyword>
<reference evidence="9" key="1">
    <citation type="journal article" date="2019" name="Sci. Rep.">
        <title>Draft genome of Tanacetum cinerariifolium, the natural source of mosquito coil.</title>
        <authorList>
            <person name="Yamashiro T."/>
            <person name="Shiraishi A."/>
            <person name="Satake H."/>
            <person name="Nakayama K."/>
        </authorList>
    </citation>
    <scope>NUCLEOTIDE SEQUENCE</scope>
</reference>
<dbReference type="InterPro" id="IPR001584">
    <property type="entry name" value="Integrase_cat-core"/>
</dbReference>
<organism evidence="9">
    <name type="scientific">Tanacetum cinerariifolium</name>
    <name type="common">Dalmatian daisy</name>
    <name type="synonym">Chrysanthemum cinerariifolium</name>
    <dbReference type="NCBI Taxonomy" id="118510"/>
    <lineage>
        <taxon>Eukaryota</taxon>
        <taxon>Viridiplantae</taxon>
        <taxon>Streptophyta</taxon>
        <taxon>Embryophyta</taxon>
        <taxon>Tracheophyta</taxon>
        <taxon>Spermatophyta</taxon>
        <taxon>Magnoliopsida</taxon>
        <taxon>eudicotyledons</taxon>
        <taxon>Gunneridae</taxon>
        <taxon>Pentapetalae</taxon>
        <taxon>asterids</taxon>
        <taxon>campanulids</taxon>
        <taxon>Asterales</taxon>
        <taxon>Asteraceae</taxon>
        <taxon>Asteroideae</taxon>
        <taxon>Anthemideae</taxon>
        <taxon>Anthemidinae</taxon>
        <taxon>Tanacetum</taxon>
    </lineage>
</organism>
<dbReference type="InterPro" id="IPR013103">
    <property type="entry name" value="RVT_2"/>
</dbReference>
<dbReference type="InterPro" id="IPR054722">
    <property type="entry name" value="PolX-like_BBD"/>
</dbReference>
<comment type="caution">
    <text evidence="9">The sequence shown here is derived from an EMBL/GenBank/DDBJ whole genome shotgun (WGS) entry which is preliminary data.</text>
</comment>
<dbReference type="Gene3D" id="3.30.420.10">
    <property type="entry name" value="Ribonuclease H-like superfamily/Ribonuclease H"/>
    <property type="match status" value="1"/>
</dbReference>
<evidence type="ECO:0000259" key="7">
    <source>
        <dbReference type="PROSITE" id="PS50158"/>
    </source>
</evidence>
<dbReference type="Pfam" id="PF13976">
    <property type="entry name" value="gag_pre-integrs"/>
    <property type="match status" value="1"/>
</dbReference>
<dbReference type="Pfam" id="PF07727">
    <property type="entry name" value="RVT_2"/>
    <property type="match status" value="1"/>
</dbReference>
<evidence type="ECO:0000256" key="3">
    <source>
        <dbReference type="ARBA" id="ARBA00022801"/>
    </source>
</evidence>
<dbReference type="EMBL" id="BKCJ010005300">
    <property type="protein sequence ID" value="GEU65972.1"/>
    <property type="molecule type" value="Genomic_DNA"/>
</dbReference>
<dbReference type="PANTHER" id="PTHR42648:SF21">
    <property type="entry name" value="CYSTEINE-RICH RLK (RECEPTOR-LIKE PROTEIN KINASE) 8"/>
    <property type="match status" value="1"/>
</dbReference>
<feature type="region of interest" description="Disordered" evidence="6">
    <location>
        <begin position="1631"/>
        <end position="1664"/>
    </location>
</feature>
<gene>
    <name evidence="9" type="ORF">Tci_037950</name>
</gene>
<dbReference type="InterPro" id="IPR036875">
    <property type="entry name" value="Znf_CCHC_sf"/>
</dbReference>
<keyword evidence="3" id="KW-0378">Hydrolase</keyword>
<dbReference type="InterPro" id="IPR001878">
    <property type="entry name" value="Znf_CCHC"/>
</dbReference>
<feature type="domain" description="Integrase catalytic" evidence="8">
    <location>
        <begin position="1531"/>
        <end position="1643"/>
    </location>
</feature>
<dbReference type="Gene3D" id="4.10.60.10">
    <property type="entry name" value="Zinc finger, CCHC-type"/>
    <property type="match status" value="1"/>
</dbReference>
<keyword evidence="5" id="KW-0175">Coiled coil</keyword>
<feature type="region of interest" description="Disordered" evidence="6">
    <location>
        <begin position="1222"/>
        <end position="1245"/>
    </location>
</feature>
<evidence type="ECO:0000256" key="6">
    <source>
        <dbReference type="SAM" id="MobiDB-lite"/>
    </source>
</evidence>
<feature type="region of interest" description="Disordered" evidence="6">
    <location>
        <begin position="2103"/>
        <end position="2131"/>
    </location>
</feature>
<dbReference type="GO" id="GO:0003676">
    <property type="term" value="F:nucleic acid binding"/>
    <property type="evidence" value="ECO:0007669"/>
    <property type="project" value="InterPro"/>
</dbReference>
<dbReference type="InterPro" id="IPR025724">
    <property type="entry name" value="GAG-pre-integrase_dom"/>
</dbReference>